<dbReference type="PANTHER" id="PTHR12526:SF630">
    <property type="entry name" value="GLYCOSYLTRANSFERASE"/>
    <property type="match status" value="1"/>
</dbReference>
<dbReference type="EC" id="2.4.-.-" evidence="1"/>
<keyword evidence="1" id="KW-0808">Transferase</keyword>
<dbReference type="Gene3D" id="3.40.50.2000">
    <property type="entry name" value="Glycogen Phosphorylase B"/>
    <property type="match status" value="1"/>
</dbReference>
<dbReference type="Pfam" id="PF13692">
    <property type="entry name" value="Glyco_trans_1_4"/>
    <property type="match status" value="1"/>
</dbReference>
<dbReference type="Proteomes" id="UP000005561">
    <property type="component" value="Unassembled WGS sequence"/>
</dbReference>
<name>C6LGC2_9FIRM</name>
<accession>C6LGC2</accession>
<reference evidence="1" key="1">
    <citation type="submission" date="2009-07" db="EMBL/GenBank/DDBJ databases">
        <authorList>
            <person name="Weinstock G."/>
            <person name="Sodergren E."/>
            <person name="Clifton S."/>
            <person name="Fulton L."/>
            <person name="Fulton B."/>
            <person name="Courtney L."/>
            <person name="Fronick C."/>
            <person name="Harrison M."/>
            <person name="Strong C."/>
            <person name="Farmer C."/>
            <person name="Delahaunty K."/>
            <person name="Markovic C."/>
            <person name="Hall O."/>
            <person name="Minx P."/>
            <person name="Tomlinson C."/>
            <person name="Mitreva M."/>
            <person name="Nelson J."/>
            <person name="Hou S."/>
            <person name="Wollam A."/>
            <person name="Pepin K.H."/>
            <person name="Johnson M."/>
            <person name="Bhonagiri V."/>
            <person name="Nash W.E."/>
            <person name="Warren W."/>
            <person name="Chinwalla A."/>
            <person name="Mardis E.R."/>
            <person name="Wilson R.K."/>
        </authorList>
    </citation>
    <scope>NUCLEOTIDE SEQUENCE [LARGE SCALE GENOMIC DNA]</scope>
    <source>
        <strain evidence="1">DSM 14469</strain>
    </source>
</reference>
<dbReference type="RefSeq" id="WP_006862467.1">
    <property type="nucleotide sequence ID" value="NZ_ACCL02000011.1"/>
</dbReference>
<keyword evidence="2" id="KW-1185">Reference proteome</keyword>
<dbReference type="SUPFAM" id="SSF53756">
    <property type="entry name" value="UDP-Glycosyltransferase/glycogen phosphorylase"/>
    <property type="match status" value="1"/>
</dbReference>
<dbReference type="AlphaFoldDB" id="C6LGC2"/>
<dbReference type="eggNOG" id="COG0438">
    <property type="taxonomic scope" value="Bacteria"/>
</dbReference>
<protein>
    <submittedName>
        <fullName evidence="1">Glycosyltransferase, group 1 family protein</fullName>
        <ecNumber evidence="1">2.4.-.-</ecNumber>
    </submittedName>
</protein>
<keyword evidence="1" id="KW-0328">Glycosyltransferase</keyword>
<organism evidence="1 2">
    <name type="scientific">Marvinbryantia formatexigens DSM 14469</name>
    <dbReference type="NCBI Taxonomy" id="478749"/>
    <lineage>
        <taxon>Bacteria</taxon>
        <taxon>Bacillati</taxon>
        <taxon>Bacillota</taxon>
        <taxon>Clostridia</taxon>
        <taxon>Lachnospirales</taxon>
        <taxon>Lachnospiraceae</taxon>
        <taxon>Marvinbryantia</taxon>
    </lineage>
</organism>
<gene>
    <name evidence="1" type="ORF">BRYFOR_07682</name>
</gene>
<dbReference type="OrthoDB" id="9813214at2"/>
<evidence type="ECO:0000313" key="2">
    <source>
        <dbReference type="Proteomes" id="UP000005561"/>
    </source>
</evidence>
<proteinExistence type="predicted"/>
<dbReference type="EMBL" id="ACCL02000011">
    <property type="protein sequence ID" value="EET60486.1"/>
    <property type="molecule type" value="Genomic_DNA"/>
</dbReference>
<comment type="caution">
    <text evidence="1">The sequence shown here is derived from an EMBL/GenBank/DDBJ whole genome shotgun (WGS) entry which is preliminary data.</text>
</comment>
<sequence>MLVCVVGNFGDKSILTDGQGIKTLELYNSLVKTYGQKEVSKVNLHSKNRIVLAFQLLANVIRCKNIIVLVSKNGRKTVIPLLVAYNRIFHKKIFHSLIGSTTHQTLEENPKLIECYNRLAGNWSETNTEKRLLEELGLTNVTVVKNFKNLRVLKTDELIYITNEPFPLCTFSRVEELKGIPNIVRAVNKVNELCGRTVCTLDIYGKVMERYEDDFEKLMPEFGENIQYKGIVDFDKSVETLKNYYMVVFPTRYYTEGIPGTLLDSFAAGVPVLSAEWESCYDIMNEHVGVTYTFNDDDALVNTLLYVLRNSSEINKMKKECLLEVSKYSSEEIIKTIGTYLEG</sequence>
<dbReference type="STRING" id="168384.SAMN05660368_03124"/>
<dbReference type="GO" id="GO:0016757">
    <property type="term" value="F:glycosyltransferase activity"/>
    <property type="evidence" value="ECO:0007669"/>
    <property type="project" value="UniProtKB-KW"/>
</dbReference>
<dbReference type="PANTHER" id="PTHR12526">
    <property type="entry name" value="GLYCOSYLTRANSFERASE"/>
    <property type="match status" value="1"/>
</dbReference>
<evidence type="ECO:0000313" key="1">
    <source>
        <dbReference type="EMBL" id="EET60486.1"/>
    </source>
</evidence>